<evidence type="ECO:0000313" key="2">
    <source>
        <dbReference type="EMBL" id="KAG5586552.1"/>
    </source>
</evidence>
<evidence type="ECO:0000313" key="3">
    <source>
        <dbReference type="Proteomes" id="UP000824120"/>
    </source>
</evidence>
<dbReference type="AlphaFoldDB" id="A0A9J5XHY1"/>
<organism evidence="2 3">
    <name type="scientific">Solanum commersonii</name>
    <name type="common">Commerson's wild potato</name>
    <name type="synonym">Commerson's nightshade</name>
    <dbReference type="NCBI Taxonomy" id="4109"/>
    <lineage>
        <taxon>Eukaryota</taxon>
        <taxon>Viridiplantae</taxon>
        <taxon>Streptophyta</taxon>
        <taxon>Embryophyta</taxon>
        <taxon>Tracheophyta</taxon>
        <taxon>Spermatophyta</taxon>
        <taxon>Magnoliopsida</taxon>
        <taxon>eudicotyledons</taxon>
        <taxon>Gunneridae</taxon>
        <taxon>Pentapetalae</taxon>
        <taxon>asterids</taxon>
        <taxon>lamiids</taxon>
        <taxon>Solanales</taxon>
        <taxon>Solanaceae</taxon>
        <taxon>Solanoideae</taxon>
        <taxon>Solaneae</taxon>
        <taxon>Solanum</taxon>
    </lineage>
</organism>
<gene>
    <name evidence="2" type="ORF">H5410_046986</name>
</gene>
<feature type="domain" description="DUF7746" evidence="1">
    <location>
        <begin position="88"/>
        <end position="136"/>
    </location>
</feature>
<dbReference type="EMBL" id="JACXVP010000009">
    <property type="protein sequence ID" value="KAG5586552.1"/>
    <property type="molecule type" value="Genomic_DNA"/>
</dbReference>
<dbReference type="Pfam" id="PF24925">
    <property type="entry name" value="DUF7746"/>
    <property type="match status" value="1"/>
</dbReference>
<dbReference type="Proteomes" id="UP000824120">
    <property type="component" value="Chromosome 9"/>
</dbReference>
<proteinExistence type="predicted"/>
<dbReference type="InterPro" id="IPR056648">
    <property type="entry name" value="DUF7746"/>
</dbReference>
<protein>
    <recommendedName>
        <fullName evidence="1">DUF7746 domain-containing protein</fullName>
    </recommendedName>
</protein>
<evidence type="ECO:0000259" key="1">
    <source>
        <dbReference type="Pfam" id="PF24925"/>
    </source>
</evidence>
<accession>A0A9J5XHY1</accession>
<dbReference type="OrthoDB" id="1323164at2759"/>
<keyword evidence="3" id="KW-1185">Reference proteome</keyword>
<comment type="caution">
    <text evidence="2">The sequence shown here is derived from an EMBL/GenBank/DDBJ whole genome shotgun (WGS) entry which is preliminary data.</text>
</comment>
<reference evidence="2 3" key="1">
    <citation type="submission" date="2020-09" db="EMBL/GenBank/DDBJ databases">
        <title>De no assembly of potato wild relative species, Solanum commersonii.</title>
        <authorList>
            <person name="Cho K."/>
        </authorList>
    </citation>
    <scope>NUCLEOTIDE SEQUENCE [LARGE SCALE GENOMIC DNA]</scope>
    <source>
        <strain evidence="2">LZ3.2</strain>
        <tissue evidence="2">Leaf</tissue>
    </source>
</reference>
<sequence length="311" mass="35516">MKFKVTGNIIEKINAQLNNFNISVKEDKTSNKVTILQEEPNPKSQEKSNLLQKLASSRFHNMKNYHNKPSFPDLQYEENTFLSTFSHEGRSITEWNIDGLTEHQVFNKLHEMGVAITAYKMRESADKDVANMIIAGKLLAILDEPFSESSGTSDEYSDDEDIDLDYDSDVSQSGKDCTCTEALCTCDSTPQIRLLSDHSKEALFDVIQHINDNEARNHFFLELKNLLLNTDKPKTRPIIEPFSMKQIMNCSDNHSEPSISDLRHEVSSLKEEIRNIKSRLCIVETDILDIISGKLLTLKLDYHFSLILLLK</sequence>
<name>A0A9J5XHY1_SOLCO</name>